<protein>
    <submittedName>
        <fullName evidence="1">Uncharacterized protein</fullName>
    </submittedName>
</protein>
<name>A0A0E9RTF6_ANGAN</name>
<accession>A0A0E9RTF6</accession>
<reference evidence="1" key="2">
    <citation type="journal article" date="2015" name="Fish Shellfish Immunol.">
        <title>Early steps in the European eel (Anguilla anguilla)-Vibrio vulnificus interaction in the gills: Role of the RtxA13 toxin.</title>
        <authorList>
            <person name="Callol A."/>
            <person name="Pajuelo D."/>
            <person name="Ebbesson L."/>
            <person name="Teles M."/>
            <person name="MacKenzie S."/>
            <person name="Amaro C."/>
        </authorList>
    </citation>
    <scope>NUCLEOTIDE SEQUENCE</scope>
</reference>
<dbReference type="EMBL" id="GBXM01076445">
    <property type="protein sequence ID" value="JAH32132.1"/>
    <property type="molecule type" value="Transcribed_RNA"/>
</dbReference>
<dbReference type="AlphaFoldDB" id="A0A0E9RTF6"/>
<evidence type="ECO:0000313" key="1">
    <source>
        <dbReference type="EMBL" id="JAH32132.1"/>
    </source>
</evidence>
<reference evidence="1" key="1">
    <citation type="submission" date="2014-11" db="EMBL/GenBank/DDBJ databases">
        <authorList>
            <person name="Amaro Gonzalez C."/>
        </authorList>
    </citation>
    <scope>NUCLEOTIDE SEQUENCE</scope>
</reference>
<sequence>MGAPMFCPQRAQYRLTSGASLA</sequence>
<proteinExistence type="predicted"/>
<organism evidence="1">
    <name type="scientific">Anguilla anguilla</name>
    <name type="common">European freshwater eel</name>
    <name type="synonym">Muraena anguilla</name>
    <dbReference type="NCBI Taxonomy" id="7936"/>
    <lineage>
        <taxon>Eukaryota</taxon>
        <taxon>Metazoa</taxon>
        <taxon>Chordata</taxon>
        <taxon>Craniata</taxon>
        <taxon>Vertebrata</taxon>
        <taxon>Euteleostomi</taxon>
        <taxon>Actinopterygii</taxon>
        <taxon>Neopterygii</taxon>
        <taxon>Teleostei</taxon>
        <taxon>Anguilliformes</taxon>
        <taxon>Anguillidae</taxon>
        <taxon>Anguilla</taxon>
    </lineage>
</organism>